<dbReference type="SUPFAM" id="SSF53756">
    <property type="entry name" value="UDP-Glycosyltransferase/glycogen phosphorylase"/>
    <property type="match status" value="1"/>
</dbReference>
<accession>A0ABV0BWL0</accession>
<organism evidence="3 4">
    <name type="scientific">Sphingobacterium kitahiroshimense</name>
    <dbReference type="NCBI Taxonomy" id="470446"/>
    <lineage>
        <taxon>Bacteria</taxon>
        <taxon>Pseudomonadati</taxon>
        <taxon>Bacteroidota</taxon>
        <taxon>Sphingobacteriia</taxon>
        <taxon>Sphingobacteriales</taxon>
        <taxon>Sphingobacteriaceae</taxon>
        <taxon>Sphingobacterium</taxon>
    </lineage>
</organism>
<dbReference type="EC" id="2.4.-.-" evidence="3"/>
<dbReference type="Proteomes" id="UP001409291">
    <property type="component" value="Unassembled WGS sequence"/>
</dbReference>
<dbReference type="InterPro" id="IPR001296">
    <property type="entry name" value="Glyco_trans_1"/>
</dbReference>
<protein>
    <submittedName>
        <fullName evidence="3">Glycosyltransferase family 4 protein</fullName>
        <ecNumber evidence="3">2.4.-.-</ecNumber>
    </submittedName>
</protein>
<evidence type="ECO:0000313" key="3">
    <source>
        <dbReference type="EMBL" id="MEN5378949.1"/>
    </source>
</evidence>
<comment type="caution">
    <text evidence="3">The sequence shown here is derived from an EMBL/GenBank/DDBJ whole genome shotgun (WGS) entry which is preliminary data.</text>
</comment>
<keyword evidence="4" id="KW-1185">Reference proteome</keyword>
<dbReference type="CDD" id="cd03820">
    <property type="entry name" value="GT4_AmsD-like"/>
    <property type="match status" value="1"/>
</dbReference>
<dbReference type="PANTHER" id="PTHR12526">
    <property type="entry name" value="GLYCOSYLTRANSFERASE"/>
    <property type="match status" value="1"/>
</dbReference>
<proteinExistence type="predicted"/>
<dbReference type="Pfam" id="PF00534">
    <property type="entry name" value="Glycos_transf_1"/>
    <property type="match status" value="1"/>
</dbReference>
<dbReference type="GO" id="GO:0016757">
    <property type="term" value="F:glycosyltransferase activity"/>
    <property type="evidence" value="ECO:0007669"/>
    <property type="project" value="UniProtKB-KW"/>
</dbReference>
<sequence>MKIVYSILGTYNSGGMERVLANKANYLTSKGHELIIITTDQQGRPSNFALDPAIQQIDLGINYTDDLNLDLLQKVQSYRRKQQKHRECLERLLSDLQVDIVVSMFDHDASFLYKIDDGSKKVLEIHFSRFKRVQYGTRGIRGLVNRLRMAQDLRLAKKYDRFVVLTEEDMTYWKGGKNIAVIPNAHTFYPDQPATLRAKRAVAVGRFDYQKGFDEMIRAWAIVAKKFPDWILEIYGHGPLKAALQAQIDEAELSEQIFLRAPVKDIMPVYLNSSVLLMTSRYEGLPMALLEAQACGLPMVSMACKCGPRDIIKQNKNGYLVEEGNLSEFAQKVGILLKNDRRRRAMGRNAREMSDKFGEEYVMQRWLHLFHSLINPELES</sequence>
<dbReference type="Gene3D" id="3.40.50.2000">
    <property type="entry name" value="Glycogen Phosphorylase B"/>
    <property type="match status" value="2"/>
</dbReference>
<dbReference type="InterPro" id="IPR028098">
    <property type="entry name" value="Glyco_trans_4-like_N"/>
</dbReference>
<keyword evidence="3" id="KW-0808">Transferase</keyword>
<gene>
    <name evidence="3" type="ORF">ABE541_16930</name>
</gene>
<evidence type="ECO:0000259" key="2">
    <source>
        <dbReference type="Pfam" id="PF13439"/>
    </source>
</evidence>
<dbReference type="RefSeq" id="WP_346581812.1">
    <property type="nucleotide sequence ID" value="NZ_JBDJLH010000011.1"/>
</dbReference>
<evidence type="ECO:0000259" key="1">
    <source>
        <dbReference type="Pfam" id="PF00534"/>
    </source>
</evidence>
<dbReference type="EMBL" id="JBDJNQ010000008">
    <property type="protein sequence ID" value="MEN5378949.1"/>
    <property type="molecule type" value="Genomic_DNA"/>
</dbReference>
<reference evidence="3 4" key="1">
    <citation type="submission" date="2024-04" db="EMBL/GenBank/DDBJ databases">
        <title>WGS of bacteria from Torrens River.</title>
        <authorList>
            <person name="Wyrsch E.R."/>
            <person name="Drigo B."/>
        </authorList>
    </citation>
    <scope>NUCLEOTIDE SEQUENCE [LARGE SCALE GENOMIC DNA]</scope>
    <source>
        <strain evidence="3 4">TWI391</strain>
    </source>
</reference>
<evidence type="ECO:0000313" key="4">
    <source>
        <dbReference type="Proteomes" id="UP001409291"/>
    </source>
</evidence>
<dbReference type="Pfam" id="PF13439">
    <property type="entry name" value="Glyco_transf_4"/>
    <property type="match status" value="1"/>
</dbReference>
<keyword evidence="3" id="KW-0328">Glycosyltransferase</keyword>
<name>A0ABV0BWL0_9SPHI</name>
<feature type="domain" description="Glycosyl transferase family 1" evidence="1">
    <location>
        <begin position="199"/>
        <end position="353"/>
    </location>
</feature>
<dbReference type="PANTHER" id="PTHR12526:SF630">
    <property type="entry name" value="GLYCOSYLTRANSFERASE"/>
    <property type="match status" value="1"/>
</dbReference>
<feature type="domain" description="Glycosyltransferase subfamily 4-like N-terminal" evidence="2">
    <location>
        <begin position="14"/>
        <end position="185"/>
    </location>
</feature>